<dbReference type="AlphaFoldDB" id="A0AA39R700"/>
<dbReference type="Proteomes" id="UP001166286">
    <property type="component" value="Unassembled WGS sequence"/>
</dbReference>
<feature type="compositionally biased region" description="Basic and acidic residues" evidence="1">
    <location>
        <begin position="35"/>
        <end position="56"/>
    </location>
</feature>
<keyword evidence="3" id="KW-1185">Reference proteome</keyword>
<feature type="region of interest" description="Disordered" evidence="1">
    <location>
        <begin position="14"/>
        <end position="79"/>
    </location>
</feature>
<sequence length="79" mass="8830">MAPEYAFLIFLGADTTTPKKDPHMPNLPSSPALLEVEKDNHEDDGNFEQVGREELSALRQSNLKPSPQKTPITRQDPQT</sequence>
<gene>
    <name evidence="2" type="ORF">JMJ35_002645</name>
</gene>
<accession>A0AA39R700</accession>
<comment type="caution">
    <text evidence="2">The sequence shown here is derived from an EMBL/GenBank/DDBJ whole genome shotgun (WGS) entry which is preliminary data.</text>
</comment>
<evidence type="ECO:0000313" key="2">
    <source>
        <dbReference type="EMBL" id="KAK0515266.1"/>
    </source>
</evidence>
<evidence type="ECO:0000256" key="1">
    <source>
        <dbReference type="SAM" id="MobiDB-lite"/>
    </source>
</evidence>
<feature type="compositionally biased region" description="Polar residues" evidence="1">
    <location>
        <begin position="58"/>
        <end position="79"/>
    </location>
</feature>
<proteinExistence type="predicted"/>
<organism evidence="2 3">
    <name type="scientific">Cladonia borealis</name>
    <dbReference type="NCBI Taxonomy" id="184061"/>
    <lineage>
        <taxon>Eukaryota</taxon>
        <taxon>Fungi</taxon>
        <taxon>Dikarya</taxon>
        <taxon>Ascomycota</taxon>
        <taxon>Pezizomycotina</taxon>
        <taxon>Lecanoromycetes</taxon>
        <taxon>OSLEUM clade</taxon>
        <taxon>Lecanoromycetidae</taxon>
        <taxon>Lecanorales</taxon>
        <taxon>Lecanorineae</taxon>
        <taxon>Cladoniaceae</taxon>
        <taxon>Cladonia</taxon>
    </lineage>
</organism>
<name>A0AA39R700_9LECA</name>
<protein>
    <submittedName>
        <fullName evidence="2">Uncharacterized protein</fullName>
    </submittedName>
</protein>
<evidence type="ECO:0000313" key="3">
    <source>
        <dbReference type="Proteomes" id="UP001166286"/>
    </source>
</evidence>
<dbReference type="EMBL" id="JAFEKC020000004">
    <property type="protein sequence ID" value="KAK0515266.1"/>
    <property type="molecule type" value="Genomic_DNA"/>
</dbReference>
<reference evidence="2" key="1">
    <citation type="submission" date="2023-03" db="EMBL/GenBank/DDBJ databases">
        <title>Complete genome of Cladonia borealis.</title>
        <authorList>
            <person name="Park H."/>
        </authorList>
    </citation>
    <scope>NUCLEOTIDE SEQUENCE</scope>
    <source>
        <strain evidence="2">ANT050790</strain>
    </source>
</reference>